<name>A0AAW1SMF7_9CHLO</name>
<dbReference type="Proteomes" id="UP001485043">
    <property type="component" value="Unassembled WGS sequence"/>
</dbReference>
<evidence type="ECO:0000313" key="2">
    <source>
        <dbReference type="Proteomes" id="UP001485043"/>
    </source>
</evidence>
<proteinExistence type="predicted"/>
<keyword evidence="2" id="KW-1185">Reference proteome</keyword>
<accession>A0AAW1SMF7</accession>
<protein>
    <submittedName>
        <fullName evidence="1">Uncharacterized protein</fullName>
    </submittedName>
</protein>
<gene>
    <name evidence="1" type="ORF">WJX84_000543</name>
</gene>
<reference evidence="1 2" key="1">
    <citation type="journal article" date="2024" name="Nat. Commun.">
        <title>Phylogenomics reveals the evolutionary origins of lichenization in chlorophyte algae.</title>
        <authorList>
            <person name="Puginier C."/>
            <person name="Libourel C."/>
            <person name="Otte J."/>
            <person name="Skaloud P."/>
            <person name="Haon M."/>
            <person name="Grisel S."/>
            <person name="Petersen M."/>
            <person name="Berrin J.G."/>
            <person name="Delaux P.M."/>
            <person name="Dal Grande F."/>
            <person name="Keller J."/>
        </authorList>
    </citation>
    <scope>NUCLEOTIDE SEQUENCE [LARGE SCALE GENOMIC DNA]</scope>
    <source>
        <strain evidence="1 2">SAG 2523</strain>
    </source>
</reference>
<dbReference type="EMBL" id="JALJOV010001355">
    <property type="protein sequence ID" value="KAK9849236.1"/>
    <property type="molecule type" value="Genomic_DNA"/>
</dbReference>
<evidence type="ECO:0000313" key="1">
    <source>
        <dbReference type="EMBL" id="KAK9849236.1"/>
    </source>
</evidence>
<comment type="caution">
    <text evidence="1">The sequence shown here is derived from an EMBL/GenBank/DDBJ whole genome shotgun (WGS) entry which is preliminary data.</text>
</comment>
<sequence length="290" mass="32244">MEAHLLTQPSIENEFALMMHERIVSLEQLVDGLRRDLDTRVPQPPPTAFSIDGRIRGWYFSVKVWADVWPQDEAGEDQAIHAVLQEAGRLGGKGDLSLVLCKHDTRQAQCNHMQLALAFNRVAHPDTATAAEVNEEESIFEMFGRRVLCIEGIIDTHEPSFNPAAFGAAIDRVWHPMLLNRGFNNMEALSAKGQQCEDASCAVYGGRSMREVALPQLWQELVHAVNGRALQYRLHDGFAESEIGPEPFELGNPMKLVANLALSTQLGDSDVNMEHPGALTILHMVYPEAE</sequence>
<dbReference type="AlphaFoldDB" id="A0AAW1SMF7"/>
<organism evidence="1 2">
    <name type="scientific">Apatococcus fuscideae</name>
    <dbReference type="NCBI Taxonomy" id="2026836"/>
    <lineage>
        <taxon>Eukaryota</taxon>
        <taxon>Viridiplantae</taxon>
        <taxon>Chlorophyta</taxon>
        <taxon>core chlorophytes</taxon>
        <taxon>Trebouxiophyceae</taxon>
        <taxon>Chlorellales</taxon>
        <taxon>Chlorellaceae</taxon>
        <taxon>Apatococcus</taxon>
    </lineage>
</organism>